<accession>A0ABR2B7X8</accession>
<evidence type="ECO:0000313" key="2">
    <source>
        <dbReference type="Proteomes" id="UP001472677"/>
    </source>
</evidence>
<dbReference type="InterPro" id="IPR005508">
    <property type="entry name" value="At2g31720-like"/>
</dbReference>
<comment type="caution">
    <text evidence="1">The sequence shown here is derived from an EMBL/GenBank/DDBJ whole genome shotgun (WGS) entry which is preliminary data.</text>
</comment>
<organism evidence="1 2">
    <name type="scientific">Hibiscus sabdariffa</name>
    <name type="common">roselle</name>
    <dbReference type="NCBI Taxonomy" id="183260"/>
    <lineage>
        <taxon>Eukaryota</taxon>
        <taxon>Viridiplantae</taxon>
        <taxon>Streptophyta</taxon>
        <taxon>Embryophyta</taxon>
        <taxon>Tracheophyta</taxon>
        <taxon>Spermatophyta</taxon>
        <taxon>Magnoliopsida</taxon>
        <taxon>eudicotyledons</taxon>
        <taxon>Gunneridae</taxon>
        <taxon>Pentapetalae</taxon>
        <taxon>rosids</taxon>
        <taxon>malvids</taxon>
        <taxon>Malvales</taxon>
        <taxon>Malvaceae</taxon>
        <taxon>Malvoideae</taxon>
        <taxon>Hibiscus</taxon>
    </lineage>
</organism>
<dbReference type="SUPFAM" id="SSF101936">
    <property type="entry name" value="DNA-binding pseudobarrel domain"/>
    <property type="match status" value="1"/>
</dbReference>
<dbReference type="EMBL" id="JBBPBM010000154">
    <property type="protein sequence ID" value="KAK8503061.1"/>
    <property type="molecule type" value="Genomic_DNA"/>
</dbReference>
<protein>
    <submittedName>
        <fullName evidence="1">Uncharacterized protein</fullName>
    </submittedName>
</protein>
<dbReference type="CDD" id="cd10017">
    <property type="entry name" value="B3_DNA"/>
    <property type="match status" value="1"/>
</dbReference>
<dbReference type="SMART" id="SM01019">
    <property type="entry name" value="B3"/>
    <property type="match status" value="1"/>
</dbReference>
<dbReference type="PANTHER" id="PTHR31541">
    <property type="entry name" value="B3 DOMAIN PLANT PROTEIN-RELATED"/>
    <property type="match status" value="1"/>
</dbReference>
<keyword evidence="2" id="KW-1185">Reference proteome</keyword>
<dbReference type="Gene3D" id="2.40.330.10">
    <property type="entry name" value="DNA-binding pseudobarrel domain"/>
    <property type="match status" value="1"/>
</dbReference>
<dbReference type="PANTHER" id="PTHR31541:SF28">
    <property type="entry name" value="TF-B3 DOMAIN-CONTAINING PROTEIN"/>
    <property type="match status" value="1"/>
</dbReference>
<reference evidence="1 2" key="1">
    <citation type="journal article" date="2024" name="G3 (Bethesda)">
        <title>Genome assembly of Hibiscus sabdariffa L. provides insights into metabolisms of medicinal natural products.</title>
        <authorList>
            <person name="Kim T."/>
        </authorList>
    </citation>
    <scope>NUCLEOTIDE SEQUENCE [LARGE SCALE GENOMIC DNA]</scope>
    <source>
        <strain evidence="1">TK-2024</strain>
        <tissue evidence="1">Old leaves</tissue>
    </source>
</reference>
<dbReference type="Proteomes" id="UP001472677">
    <property type="component" value="Unassembled WGS sequence"/>
</dbReference>
<proteinExistence type="predicted"/>
<gene>
    <name evidence="1" type="ORF">V6N12_067452</name>
</gene>
<dbReference type="InterPro" id="IPR003340">
    <property type="entry name" value="B3_DNA-bd"/>
</dbReference>
<name>A0ABR2B7X8_9ROSI</name>
<sequence length="158" mass="18353">MSRDFRASLRFLSMSYDPYFWPAVNAVIGKHTELFEKQLTETDVNSKQCRVSISKSDVEYNVQPLLKEDENIHHGIRVKVYDANGNEYPMVLKCWSNKLNVLIEGWTEFCTDHGLLALQDFLTILAFRHVQTDDLCFVIAPRREEVFEPVKKGTKLKP</sequence>
<evidence type="ECO:0000313" key="1">
    <source>
        <dbReference type="EMBL" id="KAK8503061.1"/>
    </source>
</evidence>
<dbReference type="InterPro" id="IPR015300">
    <property type="entry name" value="DNA-bd_pseudobarrel_sf"/>
</dbReference>
<dbReference type="Pfam" id="PF02362">
    <property type="entry name" value="B3"/>
    <property type="match status" value="1"/>
</dbReference>